<evidence type="ECO:0000256" key="1">
    <source>
        <dbReference type="SAM" id="Coils"/>
    </source>
</evidence>
<evidence type="ECO:0000256" key="2">
    <source>
        <dbReference type="SAM" id="MobiDB-lite"/>
    </source>
</evidence>
<accession>A0A815QT30</accession>
<feature type="compositionally biased region" description="Low complexity" evidence="2">
    <location>
        <begin position="41"/>
        <end position="50"/>
    </location>
</feature>
<dbReference type="AlphaFoldDB" id="A0A815QT30"/>
<dbReference type="Proteomes" id="UP000663870">
    <property type="component" value="Unassembled WGS sequence"/>
</dbReference>
<feature type="coiled-coil region" evidence="1">
    <location>
        <begin position="186"/>
        <end position="220"/>
    </location>
</feature>
<dbReference type="Proteomes" id="UP000663854">
    <property type="component" value="Unassembled WGS sequence"/>
</dbReference>
<feature type="region of interest" description="Disordered" evidence="2">
    <location>
        <begin position="1"/>
        <end position="56"/>
    </location>
</feature>
<evidence type="ECO:0000313" key="5">
    <source>
        <dbReference type="Proteomes" id="UP000663854"/>
    </source>
</evidence>
<feature type="compositionally biased region" description="Acidic residues" evidence="2">
    <location>
        <begin position="414"/>
        <end position="423"/>
    </location>
</feature>
<feature type="compositionally biased region" description="Polar residues" evidence="2">
    <location>
        <begin position="1"/>
        <end position="12"/>
    </location>
</feature>
<feature type="coiled-coil region" evidence="1">
    <location>
        <begin position="336"/>
        <end position="363"/>
    </location>
</feature>
<comment type="caution">
    <text evidence="3">The sequence shown here is derived from an EMBL/GenBank/DDBJ whole genome shotgun (WGS) entry which is preliminary data.</text>
</comment>
<dbReference type="EMBL" id="CAJNOL010009542">
    <property type="protein sequence ID" value="CAF1643991.1"/>
    <property type="molecule type" value="Genomic_DNA"/>
</dbReference>
<feature type="compositionally biased region" description="Polar residues" evidence="2">
    <location>
        <begin position="23"/>
        <end position="36"/>
    </location>
</feature>
<keyword evidence="6" id="KW-1185">Reference proteome</keyword>
<reference evidence="3" key="1">
    <citation type="submission" date="2021-02" db="EMBL/GenBank/DDBJ databases">
        <authorList>
            <person name="Nowell W R."/>
        </authorList>
    </citation>
    <scope>NUCLEOTIDE SEQUENCE</scope>
</reference>
<evidence type="ECO:0000313" key="6">
    <source>
        <dbReference type="Proteomes" id="UP000663870"/>
    </source>
</evidence>
<gene>
    <name evidence="4" type="ORF">JXQ802_LOCUS53607</name>
    <name evidence="3" type="ORF">PYM288_LOCUS37203</name>
</gene>
<dbReference type="EMBL" id="CAJNOH010007869">
    <property type="protein sequence ID" value="CAF1467450.1"/>
    <property type="molecule type" value="Genomic_DNA"/>
</dbReference>
<evidence type="ECO:0000313" key="3">
    <source>
        <dbReference type="EMBL" id="CAF1467450.1"/>
    </source>
</evidence>
<proteinExistence type="predicted"/>
<keyword evidence="1" id="KW-0175">Coiled coil</keyword>
<feature type="compositionally biased region" description="Acidic residues" evidence="2">
    <location>
        <begin position="393"/>
        <end position="407"/>
    </location>
</feature>
<organism evidence="3 5">
    <name type="scientific">Rotaria sordida</name>
    <dbReference type="NCBI Taxonomy" id="392033"/>
    <lineage>
        <taxon>Eukaryota</taxon>
        <taxon>Metazoa</taxon>
        <taxon>Spiralia</taxon>
        <taxon>Gnathifera</taxon>
        <taxon>Rotifera</taxon>
        <taxon>Eurotatoria</taxon>
        <taxon>Bdelloidea</taxon>
        <taxon>Philodinida</taxon>
        <taxon>Philodinidae</taxon>
        <taxon>Rotaria</taxon>
    </lineage>
</organism>
<name>A0A815QT30_9BILA</name>
<sequence>MCNKENSISSESEYSKDKLAENDFTSVDNNYTTSENPPLRSTISFSSSSSKITATPMNHRHKVVSNINQQLEVENKASQSADRAMNSCLSSRTSTMKKLPLQQTQNSTNTGAIRDFDRIEQNTNTQVSLNSLSREKNRIMNRQSFTQAPAQNTLSKGNPWTSLVDANATTMSKLSGSSIIESTLEYRELKRLYLHEKKQAEEWKKDYMILKRQLQELRSSTLPRPTAEVLEWLRELFDLLNSNAAFRGDGKSLSSVGEELGIDETARITVAARTPQKSALKIFRLLYPTISLRANCISILKLPEEQLQNIYLYVRLLHPNLTFKMIDMRRAIGNSIRSATHEMRKLEYQRQEQLNQLQNDEDLDPDERNERMQDVIDTMDMALNANDATLYDCDPDGDENGEDDDDIEHLTMTEELDEDDDEL</sequence>
<evidence type="ECO:0000313" key="4">
    <source>
        <dbReference type="EMBL" id="CAF1643991.1"/>
    </source>
</evidence>
<feature type="region of interest" description="Disordered" evidence="2">
    <location>
        <begin position="387"/>
        <end position="423"/>
    </location>
</feature>
<protein>
    <submittedName>
        <fullName evidence="3">Uncharacterized protein</fullName>
    </submittedName>
</protein>